<dbReference type="EMBL" id="LXQA010640582">
    <property type="protein sequence ID" value="MCI63625.1"/>
    <property type="molecule type" value="Genomic_DNA"/>
</dbReference>
<evidence type="ECO:0000313" key="2">
    <source>
        <dbReference type="Proteomes" id="UP000265520"/>
    </source>
</evidence>
<reference evidence="1 2" key="1">
    <citation type="journal article" date="2018" name="Front. Plant Sci.">
        <title>Red Clover (Trifolium pratense) and Zigzag Clover (T. medium) - A Picture of Genomic Similarities and Differences.</title>
        <authorList>
            <person name="Dluhosova J."/>
            <person name="Istvanek J."/>
            <person name="Nedelnik J."/>
            <person name="Repkova J."/>
        </authorList>
    </citation>
    <scope>NUCLEOTIDE SEQUENCE [LARGE SCALE GENOMIC DNA]</scope>
    <source>
        <strain evidence="2">cv. 10/8</strain>
        <tissue evidence="1">Leaf</tissue>
    </source>
</reference>
<comment type="caution">
    <text evidence="1">The sequence shown here is derived from an EMBL/GenBank/DDBJ whole genome shotgun (WGS) entry which is preliminary data.</text>
</comment>
<evidence type="ECO:0000313" key="1">
    <source>
        <dbReference type="EMBL" id="MCI63625.1"/>
    </source>
</evidence>
<sequence length="33" mass="3975">QWMCEWEMGTSWQCYSSRSVGECCREASILLWK</sequence>
<accession>A0A392TUX5</accession>
<protein>
    <submittedName>
        <fullName evidence="1">Uncharacterized protein</fullName>
    </submittedName>
</protein>
<proteinExistence type="predicted"/>
<organism evidence="1 2">
    <name type="scientific">Trifolium medium</name>
    <dbReference type="NCBI Taxonomy" id="97028"/>
    <lineage>
        <taxon>Eukaryota</taxon>
        <taxon>Viridiplantae</taxon>
        <taxon>Streptophyta</taxon>
        <taxon>Embryophyta</taxon>
        <taxon>Tracheophyta</taxon>
        <taxon>Spermatophyta</taxon>
        <taxon>Magnoliopsida</taxon>
        <taxon>eudicotyledons</taxon>
        <taxon>Gunneridae</taxon>
        <taxon>Pentapetalae</taxon>
        <taxon>rosids</taxon>
        <taxon>fabids</taxon>
        <taxon>Fabales</taxon>
        <taxon>Fabaceae</taxon>
        <taxon>Papilionoideae</taxon>
        <taxon>50 kb inversion clade</taxon>
        <taxon>NPAAA clade</taxon>
        <taxon>Hologalegina</taxon>
        <taxon>IRL clade</taxon>
        <taxon>Trifolieae</taxon>
        <taxon>Trifolium</taxon>
    </lineage>
</organism>
<keyword evidence="2" id="KW-1185">Reference proteome</keyword>
<dbReference type="AlphaFoldDB" id="A0A392TUX5"/>
<feature type="non-terminal residue" evidence="1">
    <location>
        <position position="1"/>
    </location>
</feature>
<name>A0A392TUX5_9FABA</name>
<dbReference type="Proteomes" id="UP000265520">
    <property type="component" value="Unassembled WGS sequence"/>
</dbReference>